<proteinExistence type="predicted"/>
<dbReference type="InterPro" id="IPR019057">
    <property type="entry name" value="Restrct_endonuc_II_Eco47II"/>
</dbReference>
<reference evidence="1" key="1">
    <citation type="journal article" date="2020" name="Nature">
        <title>Giant virus diversity and host interactions through global metagenomics.</title>
        <authorList>
            <person name="Schulz F."/>
            <person name="Roux S."/>
            <person name="Paez-Espino D."/>
            <person name="Jungbluth S."/>
            <person name="Walsh D.A."/>
            <person name="Denef V.J."/>
            <person name="McMahon K.D."/>
            <person name="Konstantinidis K.T."/>
            <person name="Eloe-Fadrosh E.A."/>
            <person name="Kyrpides N.C."/>
            <person name="Woyke T."/>
        </authorList>
    </citation>
    <scope>NUCLEOTIDE SEQUENCE</scope>
    <source>
        <strain evidence="1">GVMAG-M-3300023184-60</strain>
    </source>
</reference>
<dbReference type="GO" id="GO:0009307">
    <property type="term" value="P:DNA restriction-modification system"/>
    <property type="evidence" value="ECO:0007669"/>
    <property type="project" value="InterPro"/>
</dbReference>
<sequence length="192" mass="22345">MNDEAYNECKFCLRKYYELLDNSVHNILSREEKYVLTYDILDTEKLKTNKLIALKERQRQMKIGEIWQEVLGNYKGCINLKTGHETGLDILSHNRKFAIELKNRTNTDNASSKKSNLDKLAKFKLANPEYVCIYANINADTEKKTLKGSITKLLHNNVEIEHQIGYKFIKFILGDDTDAIIDFVKITIDKYT</sequence>
<dbReference type="Pfam" id="PF09553">
    <property type="entry name" value="RE_Eco47II"/>
    <property type="match status" value="1"/>
</dbReference>
<protein>
    <submittedName>
        <fullName evidence="1">Uncharacterized protein</fullName>
    </submittedName>
</protein>
<dbReference type="EMBL" id="MN740142">
    <property type="protein sequence ID" value="QHT89539.1"/>
    <property type="molecule type" value="Genomic_DNA"/>
</dbReference>
<evidence type="ECO:0000313" key="1">
    <source>
        <dbReference type="EMBL" id="QHT89539.1"/>
    </source>
</evidence>
<dbReference type="GO" id="GO:0009036">
    <property type="term" value="F:type II site-specific deoxyribonuclease activity"/>
    <property type="evidence" value="ECO:0007669"/>
    <property type="project" value="InterPro"/>
</dbReference>
<organism evidence="1">
    <name type="scientific">viral metagenome</name>
    <dbReference type="NCBI Taxonomy" id="1070528"/>
    <lineage>
        <taxon>unclassified sequences</taxon>
        <taxon>metagenomes</taxon>
        <taxon>organismal metagenomes</taxon>
    </lineage>
</organism>
<accession>A0A6C0I9T3</accession>
<dbReference type="GO" id="GO:0003677">
    <property type="term" value="F:DNA binding"/>
    <property type="evidence" value="ECO:0007669"/>
    <property type="project" value="InterPro"/>
</dbReference>
<name>A0A6C0I9T3_9ZZZZ</name>
<dbReference type="AlphaFoldDB" id="A0A6C0I9T3"/>